<feature type="domain" description="PdxS/SNZ N-terminal" evidence="9">
    <location>
        <begin position="10"/>
        <end position="215"/>
    </location>
</feature>
<keyword evidence="4 7" id="KW-0456">Lyase</keyword>
<protein>
    <recommendedName>
        <fullName evidence="7">Pyridoxal 5'-phosphate synthase subunit PdxS</fullName>
        <shortName evidence="7">PLP synthase subunit PdxS</shortName>
        <ecNumber evidence="7">4.3.3.6</ecNumber>
    </recommendedName>
    <alternativeName>
        <fullName evidence="7">Pdx1</fullName>
    </alternativeName>
</protein>
<comment type="function">
    <text evidence="7">Catalyzes the formation of pyridoxal 5'-phosphate from ribose 5-phosphate (RBP), glyceraldehyde 3-phosphate (G3P) and ammonia. The ammonia is provided by the PdxT subunit. Can also use ribulose 5-phosphate and dihydroxyacetone phosphate as substrates, resulting from enzyme-catalyzed isomerization of RBP and G3P, respectively.</text>
</comment>
<comment type="pathway">
    <text evidence="1 7">Cofactor biosynthesis; pyridoxal 5'-phosphate biosynthesis.</text>
</comment>
<dbReference type="SUPFAM" id="SSF51366">
    <property type="entry name" value="Ribulose-phoshate binding barrel"/>
    <property type="match status" value="1"/>
</dbReference>
<dbReference type="PANTHER" id="PTHR31829:SF0">
    <property type="entry name" value="PYRIDOXAL 5'-PHOSPHATE SYNTHASE SUBUNIT SNZ1-RELATED"/>
    <property type="match status" value="1"/>
</dbReference>
<evidence type="ECO:0000313" key="11">
    <source>
        <dbReference type="Proteomes" id="UP000722121"/>
    </source>
</evidence>
<keyword evidence="3 7" id="KW-0663">Pyridoxal phosphate</keyword>
<sequence>MSAQQKATPFEIKVGLAEMLKGGVIMDVVTPDQARIAENAGACAVMALERIPAEIRTQGGVARMSNPKMIAEIRQAVSIPVMAKCRIGHFVEAQILEALEIDFIDESEVLTPADEEHHIDKTTFKAPFVCGCRNLGEALRRIGEGAAMLRTKGEAGTGNIVEAVRHIRTVNRAIRLLTTLDQSELMAEAKVMGAPFHLVQQVAQTGRLPVPNFSAGGVATPADAALMRQLGAEAVFVGSGIFCSDDPEKRAAAIVKAVTHYNKPGVLLEVSTGLEEAMPGLDIHQLKQEELLSTRGW</sequence>
<dbReference type="CDD" id="cd04727">
    <property type="entry name" value="pdxS"/>
    <property type="match status" value="1"/>
</dbReference>
<proteinExistence type="inferred from homology"/>
<feature type="binding site" evidence="7">
    <location>
        <position position="168"/>
    </location>
    <ligand>
        <name>D-glyceraldehyde 3-phosphate</name>
        <dbReference type="ChEBI" id="CHEBI:59776"/>
    </ligand>
</feature>
<evidence type="ECO:0000256" key="2">
    <source>
        <dbReference type="ARBA" id="ARBA00007281"/>
    </source>
</evidence>
<dbReference type="HAMAP" id="MF_01824">
    <property type="entry name" value="PdxS"/>
    <property type="match status" value="1"/>
</dbReference>
<dbReference type="PANTHER" id="PTHR31829">
    <property type="entry name" value="PYRIDOXAL 5'-PHOSPHATE SYNTHASE SUBUNIT SNZ1-RELATED"/>
    <property type="match status" value="1"/>
</dbReference>
<dbReference type="EC" id="4.3.3.6" evidence="7"/>
<evidence type="ECO:0000256" key="3">
    <source>
        <dbReference type="ARBA" id="ARBA00022898"/>
    </source>
</evidence>
<dbReference type="PROSITE" id="PS01235">
    <property type="entry name" value="PDXS_SNZ_1"/>
    <property type="match status" value="1"/>
</dbReference>
<gene>
    <name evidence="7 10" type="primary">pdxS</name>
    <name evidence="10" type="ORF">JYU14_04745</name>
</gene>
<name>A0ABS3AWN8_9BACT</name>
<dbReference type="Gene3D" id="3.20.20.70">
    <property type="entry name" value="Aldolase class I"/>
    <property type="match status" value="1"/>
</dbReference>
<reference evidence="10 11" key="1">
    <citation type="submission" date="2021-02" db="EMBL/GenBank/DDBJ databases">
        <title>Activity-based single-cell genomes from oceanic crustal fluid captures similar information to metagenomic and metatranscriptomic surveys with orders of magnitude less sampling.</title>
        <authorList>
            <person name="D'Angelo T.S."/>
            <person name="Orcutt B.N."/>
        </authorList>
    </citation>
    <scope>NUCLEOTIDE SEQUENCE [LARGE SCALE GENOMIC DNA]</scope>
    <source>
        <strain evidence="10">AH-315-G07</strain>
    </source>
</reference>
<evidence type="ECO:0000256" key="5">
    <source>
        <dbReference type="ARBA" id="ARBA00023270"/>
    </source>
</evidence>
<dbReference type="InterPro" id="IPR001852">
    <property type="entry name" value="PdxS/SNZ"/>
</dbReference>
<dbReference type="InterPro" id="IPR033755">
    <property type="entry name" value="PdxS/SNZ_N"/>
</dbReference>
<feature type="binding site" evidence="7">
    <location>
        <position position="27"/>
    </location>
    <ligand>
        <name>D-ribose 5-phosphate</name>
        <dbReference type="ChEBI" id="CHEBI:78346"/>
    </ligand>
</feature>
<evidence type="ECO:0000256" key="1">
    <source>
        <dbReference type="ARBA" id="ARBA00004737"/>
    </source>
</evidence>
<dbReference type="PIRSF" id="PIRSF029271">
    <property type="entry name" value="Pdx1"/>
    <property type="match status" value="1"/>
</dbReference>
<evidence type="ECO:0000313" key="10">
    <source>
        <dbReference type="EMBL" id="MBN4067372.1"/>
    </source>
</evidence>
<feature type="binding site" evidence="7">
    <location>
        <position position="217"/>
    </location>
    <ligand>
        <name>D-ribose 5-phosphate</name>
        <dbReference type="ChEBI" id="CHEBI:78346"/>
    </ligand>
</feature>
<feature type="active site" description="Schiff-base intermediate with D-ribose 5-phosphate" evidence="7">
    <location>
        <position position="84"/>
    </location>
</feature>
<evidence type="ECO:0000256" key="6">
    <source>
        <dbReference type="ARBA" id="ARBA00047992"/>
    </source>
</evidence>
<evidence type="ECO:0000256" key="8">
    <source>
        <dbReference type="PROSITE-ProRule" id="PRU00481"/>
    </source>
</evidence>
<organism evidence="10 11">
    <name type="scientific">Simkania negevensis</name>
    <dbReference type="NCBI Taxonomy" id="83561"/>
    <lineage>
        <taxon>Bacteria</taxon>
        <taxon>Pseudomonadati</taxon>
        <taxon>Chlamydiota</taxon>
        <taxon>Chlamydiia</taxon>
        <taxon>Parachlamydiales</taxon>
        <taxon>Simkaniaceae</taxon>
        <taxon>Simkania</taxon>
    </lineage>
</organism>
<comment type="similarity">
    <text evidence="2 7 8">Belongs to the PdxS/SNZ family.</text>
</comment>
<accession>A0ABS3AWN8</accession>
<evidence type="ECO:0000259" key="9">
    <source>
        <dbReference type="Pfam" id="PF01680"/>
    </source>
</evidence>
<dbReference type="InterPro" id="IPR011060">
    <property type="entry name" value="RibuloseP-bd_barrel"/>
</dbReference>
<evidence type="ECO:0000256" key="7">
    <source>
        <dbReference type="HAMAP-Rule" id="MF_01824"/>
    </source>
</evidence>
<dbReference type="Proteomes" id="UP000722121">
    <property type="component" value="Unassembled WGS sequence"/>
</dbReference>
<comment type="caution">
    <text evidence="10">The sequence shown here is derived from an EMBL/GenBank/DDBJ whole genome shotgun (WGS) entry which is preliminary data.</text>
</comment>
<keyword evidence="11" id="KW-1185">Reference proteome</keyword>
<evidence type="ECO:0000256" key="4">
    <source>
        <dbReference type="ARBA" id="ARBA00023239"/>
    </source>
</evidence>
<dbReference type="Pfam" id="PF01680">
    <property type="entry name" value="SOR_SNZ"/>
    <property type="match status" value="1"/>
</dbReference>
<dbReference type="EMBL" id="JAFITR010000124">
    <property type="protein sequence ID" value="MBN4067372.1"/>
    <property type="molecule type" value="Genomic_DNA"/>
</dbReference>
<dbReference type="GO" id="GO:0016829">
    <property type="term" value="F:lyase activity"/>
    <property type="evidence" value="ECO:0007669"/>
    <property type="project" value="UniProtKB-KW"/>
</dbReference>
<feature type="binding site" evidence="7">
    <location>
        <position position="156"/>
    </location>
    <ligand>
        <name>D-ribose 5-phosphate</name>
        <dbReference type="ChEBI" id="CHEBI:78346"/>
    </ligand>
</feature>
<dbReference type="NCBIfam" id="NF003215">
    <property type="entry name" value="PRK04180.1"/>
    <property type="match status" value="1"/>
</dbReference>
<keyword evidence="5 7" id="KW-0704">Schiff base</keyword>
<dbReference type="NCBIfam" id="TIGR00343">
    <property type="entry name" value="pyridoxal 5'-phosphate synthase lyase subunit PdxS"/>
    <property type="match status" value="1"/>
</dbReference>
<comment type="catalytic activity">
    <reaction evidence="6 7">
        <text>aldehydo-D-ribose 5-phosphate + D-glyceraldehyde 3-phosphate + L-glutamine = pyridoxal 5'-phosphate + L-glutamate + phosphate + 3 H2O + H(+)</text>
        <dbReference type="Rhea" id="RHEA:31507"/>
        <dbReference type="ChEBI" id="CHEBI:15377"/>
        <dbReference type="ChEBI" id="CHEBI:15378"/>
        <dbReference type="ChEBI" id="CHEBI:29985"/>
        <dbReference type="ChEBI" id="CHEBI:43474"/>
        <dbReference type="ChEBI" id="CHEBI:58273"/>
        <dbReference type="ChEBI" id="CHEBI:58359"/>
        <dbReference type="ChEBI" id="CHEBI:59776"/>
        <dbReference type="ChEBI" id="CHEBI:597326"/>
        <dbReference type="EC" id="4.3.3.6"/>
    </reaction>
</comment>
<feature type="binding site" evidence="7">
    <location>
        <begin position="238"/>
        <end position="239"/>
    </location>
    <ligand>
        <name>D-ribose 5-phosphate</name>
        <dbReference type="ChEBI" id="CHEBI:78346"/>
    </ligand>
</feature>
<dbReference type="InterPro" id="IPR013785">
    <property type="entry name" value="Aldolase_TIM"/>
</dbReference>
<comment type="subunit">
    <text evidence="7">In the presence of PdxT, forms a dodecamer of heterodimers.</text>
</comment>
<dbReference type="PROSITE" id="PS51129">
    <property type="entry name" value="PDXS_SNZ_2"/>
    <property type="match status" value="1"/>
</dbReference>